<protein>
    <submittedName>
        <fullName evidence="1">Uncharacterized protein</fullName>
    </submittedName>
</protein>
<organism evidence="1 2">
    <name type="scientific">Ficus carica</name>
    <name type="common">Common fig</name>
    <dbReference type="NCBI Taxonomy" id="3494"/>
    <lineage>
        <taxon>Eukaryota</taxon>
        <taxon>Viridiplantae</taxon>
        <taxon>Streptophyta</taxon>
        <taxon>Embryophyta</taxon>
        <taxon>Tracheophyta</taxon>
        <taxon>Spermatophyta</taxon>
        <taxon>Magnoliopsida</taxon>
        <taxon>eudicotyledons</taxon>
        <taxon>Gunneridae</taxon>
        <taxon>Pentapetalae</taxon>
        <taxon>rosids</taxon>
        <taxon>fabids</taxon>
        <taxon>Rosales</taxon>
        <taxon>Moraceae</taxon>
        <taxon>Ficeae</taxon>
        <taxon>Ficus</taxon>
    </lineage>
</organism>
<evidence type="ECO:0000313" key="2">
    <source>
        <dbReference type="Proteomes" id="UP001187192"/>
    </source>
</evidence>
<dbReference type="AlphaFoldDB" id="A0AA88DXD6"/>
<reference evidence="1" key="1">
    <citation type="submission" date="2023-07" db="EMBL/GenBank/DDBJ databases">
        <title>draft genome sequence of fig (Ficus carica).</title>
        <authorList>
            <person name="Takahashi T."/>
            <person name="Nishimura K."/>
        </authorList>
    </citation>
    <scope>NUCLEOTIDE SEQUENCE</scope>
</reference>
<name>A0AA88DXD6_FICCA</name>
<dbReference type="EMBL" id="BTGU01000108">
    <property type="protein sequence ID" value="GMN61214.1"/>
    <property type="molecule type" value="Genomic_DNA"/>
</dbReference>
<evidence type="ECO:0000313" key="1">
    <source>
        <dbReference type="EMBL" id="GMN61214.1"/>
    </source>
</evidence>
<sequence>MSWPWRGPSTPVTSRRCSLSLSIRLESKRSPTIRTLWSLKLGSSANTRKISGETQVGDGVVVGDGEKGEVVGGVRVAEENMTVVEQLEATAEPRVIEQTNTRADPPSEQ</sequence>
<keyword evidence="2" id="KW-1185">Reference proteome</keyword>
<accession>A0AA88DXD6</accession>
<dbReference type="Proteomes" id="UP001187192">
    <property type="component" value="Unassembled WGS sequence"/>
</dbReference>
<proteinExistence type="predicted"/>
<comment type="caution">
    <text evidence="1">The sequence shown here is derived from an EMBL/GenBank/DDBJ whole genome shotgun (WGS) entry which is preliminary data.</text>
</comment>
<gene>
    <name evidence="1" type="ORF">TIFTF001_030306</name>
</gene>